<dbReference type="Proteomes" id="UP000001175">
    <property type="component" value="Chromosome"/>
</dbReference>
<keyword evidence="1" id="KW-0812">Transmembrane</keyword>
<accession>A0A0H3K2P1</accession>
<evidence type="ECO:0000256" key="1">
    <source>
        <dbReference type="SAM" id="Phobius"/>
    </source>
</evidence>
<feature type="transmembrane region" description="Helical" evidence="1">
    <location>
        <begin position="66"/>
        <end position="88"/>
    </location>
</feature>
<dbReference type="AlphaFoldDB" id="A0A0H3K2P1"/>
<evidence type="ECO:0000313" key="2">
    <source>
        <dbReference type="EMBL" id="BAD79531.1"/>
    </source>
</evidence>
<reference evidence="2 3" key="1">
    <citation type="journal article" date="2007" name="Photosyn. Res.">
        <title>Complete nucleotide sequence of the freshwater unicellular cyanobacterium Synechococcus elongatus PCC 6301 chromosome: gene content and organization.</title>
        <authorList>
            <person name="Sugita C."/>
            <person name="Ogata K."/>
            <person name="Shikata M."/>
            <person name="Jikuya H."/>
            <person name="Takano J."/>
            <person name="Furumichi M."/>
            <person name="Kanehisa M."/>
            <person name="Omata T."/>
            <person name="Sugiura M."/>
            <person name="Sugita M."/>
        </authorList>
    </citation>
    <scope>NUCLEOTIDE SEQUENCE [LARGE SCALE GENOMIC DNA]</scope>
    <source>
        <strain evidence="3">ATCC 27144 / PCC 6301 / SAUG 1402/1</strain>
    </source>
</reference>
<proteinExistence type="predicted"/>
<name>A0A0H3K2P1_SYNP6</name>
<gene>
    <name evidence="2" type="primary">ycf36</name>
    <name evidence="2" type="ordered locus">syc1341_c</name>
</gene>
<dbReference type="RefSeq" id="WP_011243653.1">
    <property type="nucleotide sequence ID" value="NC_006576.1"/>
</dbReference>
<evidence type="ECO:0008006" key="4">
    <source>
        <dbReference type="Google" id="ProtNLM"/>
    </source>
</evidence>
<organism evidence="2 3">
    <name type="scientific">Synechococcus sp. (strain ATCC 27144 / PCC 6301 / SAUG 1402/1)</name>
    <name type="common">Anacystis nidulans</name>
    <dbReference type="NCBI Taxonomy" id="269084"/>
    <lineage>
        <taxon>Bacteria</taxon>
        <taxon>Bacillati</taxon>
        <taxon>Cyanobacteriota</taxon>
        <taxon>Cyanophyceae</taxon>
        <taxon>Synechococcales</taxon>
        <taxon>Synechococcaceae</taxon>
        <taxon>Synechococcus</taxon>
    </lineage>
</organism>
<protein>
    <recommendedName>
        <fullName evidence="4">Ycf36 protein</fullName>
    </recommendedName>
</protein>
<dbReference type="Pfam" id="PF06799">
    <property type="entry name" value="CGLD27-like"/>
    <property type="match status" value="1"/>
</dbReference>
<dbReference type="PANTHER" id="PTHR34214:SF3">
    <property type="entry name" value="PROTEIN CONSERVED IN THE GREEN LINEAGE AND DIATOMS 27, CHLOROPLASTIC"/>
    <property type="match status" value="1"/>
</dbReference>
<dbReference type="PANTHER" id="PTHR34214">
    <property type="match status" value="1"/>
</dbReference>
<sequence length="166" mass="18659">MRSVCPVPEEQQPLNEYQTLQDSWFFSWVCRPGLGYYRPLLWIWGLSWLIAAPVAAASFRPSRAGVEFIVSAAAGAALPVLFAQIQLYSGWRHVRDRLAAESVPYEESGWYDGQFWQKPTEVLARDRLLASYEVQPLLDRLRQSIGSCVAFIGASALLIVLLRAGL</sequence>
<feature type="transmembrane region" description="Helical" evidence="1">
    <location>
        <begin position="41"/>
        <end position="59"/>
    </location>
</feature>
<dbReference type="GeneID" id="72428977"/>
<feature type="transmembrane region" description="Helical" evidence="1">
    <location>
        <begin position="144"/>
        <end position="162"/>
    </location>
</feature>
<dbReference type="EMBL" id="AP008231">
    <property type="protein sequence ID" value="BAD79531.1"/>
    <property type="molecule type" value="Genomic_DNA"/>
</dbReference>
<keyword evidence="1" id="KW-0472">Membrane</keyword>
<evidence type="ECO:0000313" key="3">
    <source>
        <dbReference type="Proteomes" id="UP000001175"/>
    </source>
</evidence>
<dbReference type="eggNOG" id="ENOG502ZY99">
    <property type="taxonomic scope" value="Bacteria"/>
</dbReference>
<dbReference type="KEGG" id="syc:syc1341_c"/>
<keyword evidence="1" id="KW-1133">Transmembrane helix</keyword>
<dbReference type="InterPro" id="IPR009631">
    <property type="entry name" value="CGLD27-like"/>
</dbReference>